<evidence type="ECO:0000259" key="3">
    <source>
        <dbReference type="Pfam" id="PF00005"/>
    </source>
</evidence>
<evidence type="ECO:0000313" key="5">
    <source>
        <dbReference type="Proteomes" id="UP000823388"/>
    </source>
</evidence>
<feature type="compositionally biased region" description="Low complexity" evidence="2">
    <location>
        <begin position="38"/>
        <end position="55"/>
    </location>
</feature>
<feature type="region of interest" description="Disordered" evidence="2">
    <location>
        <begin position="1"/>
        <end position="60"/>
    </location>
</feature>
<name>A0A8T0VB39_PANVG</name>
<dbReference type="PANTHER" id="PTHR19241">
    <property type="entry name" value="ATP-BINDING CASSETTE TRANSPORTER"/>
    <property type="match status" value="1"/>
</dbReference>
<comment type="caution">
    <text evidence="4">The sequence shown here is derived from an EMBL/GenBank/DDBJ whole genome shotgun (WGS) entry which is preliminary data.</text>
</comment>
<keyword evidence="1" id="KW-0813">Transport</keyword>
<dbReference type="SUPFAM" id="SSF52540">
    <property type="entry name" value="P-loop containing nucleoside triphosphate hydrolases"/>
    <property type="match status" value="1"/>
</dbReference>
<dbReference type="Proteomes" id="UP000823388">
    <property type="component" value="Chromosome 3K"/>
</dbReference>
<dbReference type="GO" id="GO:0016887">
    <property type="term" value="F:ATP hydrolysis activity"/>
    <property type="evidence" value="ECO:0007669"/>
    <property type="project" value="InterPro"/>
</dbReference>
<organism evidence="4 5">
    <name type="scientific">Panicum virgatum</name>
    <name type="common">Blackwell switchgrass</name>
    <dbReference type="NCBI Taxonomy" id="38727"/>
    <lineage>
        <taxon>Eukaryota</taxon>
        <taxon>Viridiplantae</taxon>
        <taxon>Streptophyta</taxon>
        <taxon>Embryophyta</taxon>
        <taxon>Tracheophyta</taxon>
        <taxon>Spermatophyta</taxon>
        <taxon>Magnoliopsida</taxon>
        <taxon>Liliopsida</taxon>
        <taxon>Poales</taxon>
        <taxon>Poaceae</taxon>
        <taxon>PACMAD clade</taxon>
        <taxon>Panicoideae</taxon>
        <taxon>Panicodae</taxon>
        <taxon>Paniceae</taxon>
        <taxon>Panicinae</taxon>
        <taxon>Panicum</taxon>
        <taxon>Panicum sect. Hiantes</taxon>
    </lineage>
</organism>
<feature type="domain" description="ABC transporter" evidence="3">
    <location>
        <begin position="233"/>
        <end position="282"/>
    </location>
</feature>
<proteinExistence type="predicted"/>
<keyword evidence="5" id="KW-1185">Reference proteome</keyword>
<dbReference type="Gene3D" id="3.40.50.300">
    <property type="entry name" value="P-loop containing nucleotide triphosphate hydrolases"/>
    <property type="match status" value="1"/>
</dbReference>
<dbReference type="GO" id="GO:0005524">
    <property type="term" value="F:ATP binding"/>
    <property type="evidence" value="ECO:0007669"/>
    <property type="project" value="InterPro"/>
</dbReference>
<dbReference type="InterPro" id="IPR027417">
    <property type="entry name" value="P-loop_NTPase"/>
</dbReference>
<dbReference type="EMBL" id="CM029041">
    <property type="protein sequence ID" value="KAG2630033.1"/>
    <property type="molecule type" value="Genomic_DNA"/>
</dbReference>
<evidence type="ECO:0000313" key="4">
    <source>
        <dbReference type="EMBL" id="KAG2630033.1"/>
    </source>
</evidence>
<dbReference type="Pfam" id="PF00005">
    <property type="entry name" value="ABC_tran"/>
    <property type="match status" value="1"/>
</dbReference>
<protein>
    <recommendedName>
        <fullName evidence="3">ABC transporter domain-containing protein</fullName>
    </recommendedName>
</protein>
<evidence type="ECO:0000256" key="1">
    <source>
        <dbReference type="ARBA" id="ARBA00022448"/>
    </source>
</evidence>
<sequence length="304" mass="31652">MSRSQRAPSSPCDATWRAATAGLAPARHARSQSPVRGRPAAPTSSSSWRWPSSSSMTDADSVEAMVPAGAAGTPAARARLSRCASAEALARRIGAASPGTARRVALRLYESLGRHGLRREADRAFRDAVAAGDDGEDAPADGGGGGAAAVAGGELTGMACLLKDGFVGYLRELAKITPPVPKQIVKFCGITYSAKIETASFSYETFGNKLLECFMQPVRSLSLSKRSAEFQILKGIDGYIMPGSMTLVLGPPGSGKSTLLKILAGRAAPGEDSGLSGMVIYNEKTASEVQNSRLIAYVCGQLNK</sequence>
<reference evidence="4" key="1">
    <citation type="submission" date="2020-05" db="EMBL/GenBank/DDBJ databases">
        <title>WGS assembly of Panicum virgatum.</title>
        <authorList>
            <person name="Lovell J.T."/>
            <person name="Jenkins J."/>
            <person name="Shu S."/>
            <person name="Juenger T.E."/>
            <person name="Schmutz J."/>
        </authorList>
    </citation>
    <scope>NUCLEOTIDE SEQUENCE</scope>
    <source>
        <strain evidence="4">AP13</strain>
    </source>
</reference>
<dbReference type="InterPro" id="IPR003439">
    <property type="entry name" value="ABC_transporter-like_ATP-bd"/>
</dbReference>
<accession>A0A8T0VB39</accession>
<dbReference type="AlphaFoldDB" id="A0A8T0VB39"/>
<evidence type="ECO:0000256" key="2">
    <source>
        <dbReference type="SAM" id="MobiDB-lite"/>
    </source>
</evidence>
<gene>
    <name evidence="4" type="ORF">PVAP13_3KG516603</name>
</gene>